<dbReference type="Proteomes" id="UP001497382">
    <property type="component" value="Unassembled WGS sequence"/>
</dbReference>
<dbReference type="EMBL" id="CAXIEN010000124">
    <property type="protein sequence ID" value="CAL1279608.1"/>
    <property type="molecule type" value="Genomic_DNA"/>
</dbReference>
<keyword evidence="4" id="KW-1185">Reference proteome</keyword>
<organism evidence="3 4">
    <name type="scientific">Larinioides sclopetarius</name>
    <dbReference type="NCBI Taxonomy" id="280406"/>
    <lineage>
        <taxon>Eukaryota</taxon>
        <taxon>Metazoa</taxon>
        <taxon>Ecdysozoa</taxon>
        <taxon>Arthropoda</taxon>
        <taxon>Chelicerata</taxon>
        <taxon>Arachnida</taxon>
        <taxon>Araneae</taxon>
        <taxon>Araneomorphae</taxon>
        <taxon>Entelegynae</taxon>
        <taxon>Araneoidea</taxon>
        <taxon>Araneidae</taxon>
        <taxon>Larinioides</taxon>
    </lineage>
</organism>
<evidence type="ECO:0000256" key="1">
    <source>
        <dbReference type="SAM" id="Coils"/>
    </source>
</evidence>
<gene>
    <name evidence="3" type="ORF">LARSCL_LOCUS10481</name>
</gene>
<name>A0AAV2A6N4_9ARAC</name>
<reference evidence="3 4" key="1">
    <citation type="submission" date="2024-04" db="EMBL/GenBank/DDBJ databases">
        <authorList>
            <person name="Rising A."/>
            <person name="Reimegard J."/>
            <person name="Sonavane S."/>
            <person name="Akerstrom W."/>
            <person name="Nylinder S."/>
            <person name="Hedman E."/>
            <person name="Kallberg Y."/>
        </authorList>
    </citation>
    <scope>NUCLEOTIDE SEQUENCE [LARGE SCALE GENOMIC DNA]</scope>
</reference>
<protein>
    <submittedName>
        <fullName evidence="3">Uncharacterized protein</fullName>
    </submittedName>
</protein>
<feature type="region of interest" description="Disordered" evidence="2">
    <location>
        <begin position="20"/>
        <end position="50"/>
    </location>
</feature>
<sequence>MPVVTIWEKFPSSKMNPSFSNVGMSKSSCKSRKDESFSTAKTGTKPKTNFQNHQSNAFDLDIGNKYEKRINVSIKKYEEKWKHFYKRYLFWKNKRLDTIAKLQDLMKKVHDDQLTYDKTNVMFKELNVNSRMLKDSNNSTIDFFASLGAFLTDAASGIASVAQAFNVDTFNTEFKKIMEDDAEITKPLYVIRSQCVEQYRDVEEVVRCFHSETFGDTLENLSKTLKLDDLWLDLKNGPTENPVSTTLNCLDQFISKNANAATVDKIYNSFGEYVDSNPAALEACKSAGKVVYGIYDTWGRDQKQKNGIAANASRIANNMIMCEEMQELRQLRSRVDNSEMTKTKLESQIEDAINSLQSELHEMGANAFFVACEKSQGEFQLSWNSRSAPVDGDLTDNWP</sequence>
<keyword evidence="1" id="KW-0175">Coiled coil</keyword>
<evidence type="ECO:0000256" key="2">
    <source>
        <dbReference type="SAM" id="MobiDB-lite"/>
    </source>
</evidence>
<proteinExistence type="predicted"/>
<accession>A0AAV2A6N4</accession>
<feature type="compositionally biased region" description="Polar residues" evidence="2">
    <location>
        <begin position="37"/>
        <end position="50"/>
    </location>
</feature>
<feature type="coiled-coil region" evidence="1">
    <location>
        <begin position="328"/>
        <end position="362"/>
    </location>
</feature>
<evidence type="ECO:0000313" key="4">
    <source>
        <dbReference type="Proteomes" id="UP001497382"/>
    </source>
</evidence>
<comment type="caution">
    <text evidence="3">The sequence shown here is derived from an EMBL/GenBank/DDBJ whole genome shotgun (WGS) entry which is preliminary data.</text>
</comment>
<evidence type="ECO:0000313" key="3">
    <source>
        <dbReference type="EMBL" id="CAL1279608.1"/>
    </source>
</evidence>
<dbReference type="AlphaFoldDB" id="A0AAV2A6N4"/>